<dbReference type="Proteomes" id="UP001201701">
    <property type="component" value="Unassembled WGS sequence"/>
</dbReference>
<reference evidence="1 2" key="1">
    <citation type="submission" date="2022-02" db="EMBL/GenBank/DDBJ databases">
        <title>Draft genome sequence of Mezorhizobium retamae strain IRAMC:0171 isolated from Retama raetam nodules.</title>
        <authorList>
            <person name="Bengaied R."/>
            <person name="Sbissi I."/>
            <person name="Huber K."/>
            <person name="Ghodbane F."/>
            <person name="Nouioui I."/>
            <person name="Tarhouni M."/>
            <person name="Gtari M."/>
        </authorList>
    </citation>
    <scope>NUCLEOTIDE SEQUENCE [LARGE SCALE GENOMIC DNA]</scope>
    <source>
        <strain evidence="1 2">IRAMC:0171</strain>
    </source>
</reference>
<sequence>MSDLTLLSKARPLKVVPHLYERTVELYLNILDMQGQVETVSPFQLRALLQEAEQVLAGLIRKEADSL</sequence>
<accession>A0ABS9QJL6</accession>
<gene>
    <name evidence="1" type="ORF">L4923_21615</name>
</gene>
<dbReference type="EMBL" id="JAKREW010000027">
    <property type="protein sequence ID" value="MCG7507638.1"/>
    <property type="molecule type" value="Genomic_DNA"/>
</dbReference>
<keyword evidence="2" id="KW-1185">Reference proteome</keyword>
<comment type="caution">
    <text evidence="1">The sequence shown here is derived from an EMBL/GenBank/DDBJ whole genome shotgun (WGS) entry which is preliminary data.</text>
</comment>
<organism evidence="1 2">
    <name type="scientific">Mesorhizobium retamae</name>
    <dbReference type="NCBI Taxonomy" id="2912854"/>
    <lineage>
        <taxon>Bacteria</taxon>
        <taxon>Pseudomonadati</taxon>
        <taxon>Pseudomonadota</taxon>
        <taxon>Alphaproteobacteria</taxon>
        <taxon>Hyphomicrobiales</taxon>
        <taxon>Phyllobacteriaceae</taxon>
        <taxon>Mesorhizobium</taxon>
    </lineage>
</organism>
<dbReference type="RefSeq" id="WP_239368977.1">
    <property type="nucleotide sequence ID" value="NZ_JAKREW010000027.1"/>
</dbReference>
<proteinExistence type="predicted"/>
<protein>
    <submittedName>
        <fullName evidence="1">Uncharacterized protein</fullName>
    </submittedName>
</protein>
<name>A0ABS9QJL6_9HYPH</name>
<evidence type="ECO:0000313" key="2">
    <source>
        <dbReference type="Proteomes" id="UP001201701"/>
    </source>
</evidence>
<evidence type="ECO:0000313" key="1">
    <source>
        <dbReference type="EMBL" id="MCG7507638.1"/>
    </source>
</evidence>